<dbReference type="PANTHER" id="PTHR47799">
    <property type="entry name" value="OMEGA-AMIDASE YAFV"/>
    <property type="match status" value="1"/>
</dbReference>
<organism evidence="2 3">
    <name type="scientific">Neptunitalea lumnitzerae</name>
    <dbReference type="NCBI Taxonomy" id="2965509"/>
    <lineage>
        <taxon>Bacteria</taxon>
        <taxon>Pseudomonadati</taxon>
        <taxon>Bacteroidota</taxon>
        <taxon>Flavobacteriia</taxon>
        <taxon>Flavobacteriales</taxon>
        <taxon>Flavobacteriaceae</taxon>
        <taxon>Neptunitalea</taxon>
    </lineage>
</organism>
<dbReference type="RefSeq" id="WP_281766387.1">
    <property type="nucleotide sequence ID" value="NZ_BRVO01000004.1"/>
</dbReference>
<accession>A0ABQ5MMY7</accession>
<dbReference type="Proteomes" id="UP001143543">
    <property type="component" value="Unassembled WGS sequence"/>
</dbReference>
<evidence type="ECO:0000313" key="2">
    <source>
        <dbReference type="EMBL" id="GLB50755.1"/>
    </source>
</evidence>
<keyword evidence="3" id="KW-1185">Reference proteome</keyword>
<evidence type="ECO:0000313" key="3">
    <source>
        <dbReference type="Proteomes" id="UP001143543"/>
    </source>
</evidence>
<evidence type="ECO:0000259" key="1">
    <source>
        <dbReference type="PROSITE" id="PS50263"/>
    </source>
</evidence>
<dbReference type="SUPFAM" id="SSF56317">
    <property type="entry name" value="Carbon-nitrogen hydrolase"/>
    <property type="match status" value="1"/>
</dbReference>
<sequence length="257" mass="28955">MVANLQIALVQANLAWEQPEVNRTHLKELVLKAAQADVYVLPEMFTTGFTMNAESYAETLQGATIEWMQGLAAERGAAICGSFICTEDNNYYNRFVFVTAEGVLANYDKRHTFTLAGEEKVFTKGNVPTIVTYKGWKLCLQVCYDLRFPVWARNTVGYDVLLYCANWPVKRIAAWDALLKARAIENMSYCVGVNRVGNDGNEIPYNGHSAVYDTLGDQMTFSEATETVLVVSLSYEAQQQARMRFKFLQDADEFTIL</sequence>
<reference evidence="2" key="1">
    <citation type="submission" date="2022-07" db="EMBL/GenBank/DDBJ databases">
        <title>Taxonomy of Novel Oxalotrophic and Methylotrophic Bacteria.</title>
        <authorList>
            <person name="Sahin N."/>
            <person name="Tani A."/>
        </authorList>
    </citation>
    <scope>NUCLEOTIDE SEQUENCE</scope>
    <source>
        <strain evidence="2">Y10</strain>
    </source>
</reference>
<dbReference type="Gene3D" id="3.60.110.10">
    <property type="entry name" value="Carbon-nitrogen hydrolase"/>
    <property type="match status" value="1"/>
</dbReference>
<dbReference type="PANTHER" id="PTHR47799:SF1">
    <property type="entry name" value="OMEGA-AMIDASE YAFV"/>
    <property type="match status" value="1"/>
</dbReference>
<protein>
    <submittedName>
        <fullName evidence="2">Amidohydrolase</fullName>
    </submittedName>
</protein>
<dbReference type="InterPro" id="IPR052737">
    <property type="entry name" value="Omega-amidase_YafV"/>
</dbReference>
<dbReference type="PROSITE" id="PS50263">
    <property type="entry name" value="CN_HYDROLASE"/>
    <property type="match status" value="1"/>
</dbReference>
<dbReference type="CDD" id="cd07575">
    <property type="entry name" value="Xc-1258_like"/>
    <property type="match status" value="1"/>
</dbReference>
<proteinExistence type="predicted"/>
<comment type="caution">
    <text evidence="2">The sequence shown here is derived from an EMBL/GenBank/DDBJ whole genome shotgun (WGS) entry which is preliminary data.</text>
</comment>
<name>A0ABQ5MMY7_9FLAO</name>
<dbReference type="Pfam" id="PF00795">
    <property type="entry name" value="CN_hydrolase"/>
    <property type="match status" value="1"/>
</dbReference>
<dbReference type="InterPro" id="IPR036526">
    <property type="entry name" value="C-N_Hydrolase_sf"/>
</dbReference>
<feature type="domain" description="CN hydrolase" evidence="1">
    <location>
        <begin position="5"/>
        <end position="235"/>
    </location>
</feature>
<dbReference type="EMBL" id="BRVO01000004">
    <property type="protein sequence ID" value="GLB50755.1"/>
    <property type="molecule type" value="Genomic_DNA"/>
</dbReference>
<gene>
    <name evidence="2" type="ORF">Y10_31230</name>
</gene>
<dbReference type="InterPro" id="IPR003010">
    <property type="entry name" value="C-N_Hydrolase"/>
</dbReference>